<protein>
    <submittedName>
        <fullName evidence="3">Uncharacterized protein</fullName>
    </submittedName>
</protein>
<feature type="transmembrane region" description="Helical" evidence="2">
    <location>
        <begin position="162"/>
        <end position="185"/>
    </location>
</feature>
<keyword evidence="2" id="KW-0812">Transmembrane</keyword>
<feature type="transmembrane region" description="Helical" evidence="2">
    <location>
        <begin position="197"/>
        <end position="219"/>
    </location>
</feature>
<comment type="caution">
    <text evidence="3">The sequence shown here is derived from an EMBL/GenBank/DDBJ whole genome shotgun (WGS) entry which is preliminary data.</text>
</comment>
<sequence length="220" mass="24453">MVDKIEQEPKQEHDKIVTPASSNSVTAGGGGGESAVTWSRLQSWKAAFRKDEPIVTTETILIEEVPLLTRIWSRIHKGGPVIHKDTPIITTESFLTDVPLLTSFQDDNAGVTPLPTMVHHPAHHPDREVSYLVKMLLACYMIMLGYLNWGPTSHSPRQSHPILYWVSIGMLAYMVIAVLGVLRMYNMGGDWTLRASFLSYTMYLAAFIGIAVLIVLASLH</sequence>
<evidence type="ECO:0000256" key="1">
    <source>
        <dbReference type="SAM" id="MobiDB-lite"/>
    </source>
</evidence>
<gene>
    <name evidence="3" type="ORF">CTI12_AA195510</name>
</gene>
<feature type="transmembrane region" description="Helical" evidence="2">
    <location>
        <begin position="131"/>
        <end position="150"/>
    </location>
</feature>
<keyword evidence="2" id="KW-0472">Membrane</keyword>
<evidence type="ECO:0000313" key="3">
    <source>
        <dbReference type="EMBL" id="PWA80562.1"/>
    </source>
</evidence>
<proteinExistence type="predicted"/>
<keyword evidence="4" id="KW-1185">Reference proteome</keyword>
<dbReference type="Proteomes" id="UP000245207">
    <property type="component" value="Unassembled WGS sequence"/>
</dbReference>
<dbReference type="AlphaFoldDB" id="A0A2U1P4A3"/>
<reference evidence="3 4" key="1">
    <citation type="journal article" date="2018" name="Mol. Plant">
        <title>The genome of Artemisia annua provides insight into the evolution of Asteraceae family and artemisinin biosynthesis.</title>
        <authorList>
            <person name="Shen Q."/>
            <person name="Zhang L."/>
            <person name="Liao Z."/>
            <person name="Wang S."/>
            <person name="Yan T."/>
            <person name="Shi P."/>
            <person name="Liu M."/>
            <person name="Fu X."/>
            <person name="Pan Q."/>
            <person name="Wang Y."/>
            <person name="Lv Z."/>
            <person name="Lu X."/>
            <person name="Zhang F."/>
            <person name="Jiang W."/>
            <person name="Ma Y."/>
            <person name="Chen M."/>
            <person name="Hao X."/>
            <person name="Li L."/>
            <person name="Tang Y."/>
            <person name="Lv G."/>
            <person name="Zhou Y."/>
            <person name="Sun X."/>
            <person name="Brodelius P.E."/>
            <person name="Rose J.K.C."/>
            <person name="Tang K."/>
        </authorList>
    </citation>
    <scope>NUCLEOTIDE SEQUENCE [LARGE SCALE GENOMIC DNA]</scope>
    <source>
        <strain evidence="4">cv. Huhao1</strain>
        <tissue evidence="3">Leaf</tissue>
    </source>
</reference>
<feature type="region of interest" description="Disordered" evidence="1">
    <location>
        <begin position="1"/>
        <end position="32"/>
    </location>
</feature>
<feature type="compositionally biased region" description="Basic and acidic residues" evidence="1">
    <location>
        <begin position="1"/>
        <end position="16"/>
    </location>
</feature>
<dbReference type="EMBL" id="PKPP01001708">
    <property type="protein sequence ID" value="PWA80562.1"/>
    <property type="molecule type" value="Genomic_DNA"/>
</dbReference>
<evidence type="ECO:0000256" key="2">
    <source>
        <dbReference type="SAM" id="Phobius"/>
    </source>
</evidence>
<accession>A0A2U1P4A3</accession>
<name>A0A2U1P4A3_ARTAN</name>
<organism evidence="3 4">
    <name type="scientific">Artemisia annua</name>
    <name type="common">Sweet wormwood</name>
    <dbReference type="NCBI Taxonomy" id="35608"/>
    <lineage>
        <taxon>Eukaryota</taxon>
        <taxon>Viridiplantae</taxon>
        <taxon>Streptophyta</taxon>
        <taxon>Embryophyta</taxon>
        <taxon>Tracheophyta</taxon>
        <taxon>Spermatophyta</taxon>
        <taxon>Magnoliopsida</taxon>
        <taxon>eudicotyledons</taxon>
        <taxon>Gunneridae</taxon>
        <taxon>Pentapetalae</taxon>
        <taxon>asterids</taxon>
        <taxon>campanulids</taxon>
        <taxon>Asterales</taxon>
        <taxon>Asteraceae</taxon>
        <taxon>Asteroideae</taxon>
        <taxon>Anthemideae</taxon>
        <taxon>Artemisiinae</taxon>
        <taxon>Artemisia</taxon>
    </lineage>
</organism>
<keyword evidence="2" id="KW-1133">Transmembrane helix</keyword>
<evidence type="ECO:0000313" key="4">
    <source>
        <dbReference type="Proteomes" id="UP000245207"/>
    </source>
</evidence>